<keyword evidence="4 7" id="KW-0574">Periplasm</keyword>
<evidence type="ECO:0000256" key="7">
    <source>
        <dbReference type="RuleBase" id="RU364038"/>
    </source>
</evidence>
<proteinExistence type="inferred from homology"/>
<evidence type="ECO:0000256" key="4">
    <source>
        <dbReference type="ARBA" id="ARBA00022764"/>
    </source>
</evidence>
<feature type="domain" description="Disulphide bond isomerase DsbC/G N-terminal" evidence="8">
    <location>
        <begin position="37"/>
        <end position="97"/>
    </location>
</feature>
<gene>
    <name evidence="10" type="ORF">EKH79_08190</name>
</gene>
<comment type="similarity">
    <text evidence="2 7">Belongs to the thioredoxin family. DsbC subfamily.</text>
</comment>
<evidence type="ECO:0000313" key="10">
    <source>
        <dbReference type="EMBL" id="RUL64033.1"/>
    </source>
</evidence>
<evidence type="ECO:0000259" key="8">
    <source>
        <dbReference type="Pfam" id="PF10411"/>
    </source>
</evidence>
<feature type="domain" description="Thioredoxin-like fold" evidence="9">
    <location>
        <begin position="125"/>
        <end position="252"/>
    </location>
</feature>
<evidence type="ECO:0000256" key="1">
    <source>
        <dbReference type="ARBA" id="ARBA00004418"/>
    </source>
</evidence>
<dbReference type="CDD" id="cd03020">
    <property type="entry name" value="DsbA_DsbC_DsbG"/>
    <property type="match status" value="1"/>
</dbReference>
<comment type="caution">
    <text evidence="10">The sequence shown here is derived from an EMBL/GenBank/DDBJ whole genome shotgun (WGS) entry which is preliminary data.</text>
</comment>
<comment type="subcellular location">
    <subcellularLocation>
        <location evidence="1 7">Periplasm</location>
    </subcellularLocation>
</comment>
<feature type="signal peptide" evidence="7">
    <location>
        <begin position="1"/>
        <end position="23"/>
    </location>
</feature>
<dbReference type="InterPro" id="IPR017937">
    <property type="entry name" value="Thioredoxin_CS"/>
</dbReference>
<dbReference type="PANTHER" id="PTHR35272:SF3">
    <property type="entry name" value="THIOL:DISULFIDE INTERCHANGE PROTEIN DSBC"/>
    <property type="match status" value="1"/>
</dbReference>
<name>A0A432LU55_9GAMM</name>
<dbReference type="GO" id="GO:0042597">
    <property type="term" value="C:periplasmic space"/>
    <property type="evidence" value="ECO:0007669"/>
    <property type="project" value="UniProtKB-SubCell"/>
</dbReference>
<dbReference type="PROSITE" id="PS00194">
    <property type="entry name" value="THIOREDOXIN_1"/>
    <property type="match status" value="1"/>
</dbReference>
<dbReference type="InterPro" id="IPR051470">
    <property type="entry name" value="Thiol:disulfide_interchange"/>
</dbReference>
<evidence type="ECO:0000256" key="2">
    <source>
        <dbReference type="ARBA" id="ARBA00009813"/>
    </source>
</evidence>
<dbReference type="InterPro" id="IPR018950">
    <property type="entry name" value="DiS-bond_isomerase_DsbC/G_N"/>
</dbReference>
<dbReference type="SUPFAM" id="SSF52833">
    <property type="entry name" value="Thioredoxin-like"/>
    <property type="match status" value="1"/>
</dbReference>
<dbReference type="InterPro" id="IPR009094">
    <property type="entry name" value="DiS-bond_isomerase_DsbC/G_N_sf"/>
</dbReference>
<keyword evidence="3 7" id="KW-0732">Signal</keyword>
<dbReference type="Gene3D" id="3.40.30.10">
    <property type="entry name" value="Glutaredoxin"/>
    <property type="match status" value="1"/>
</dbReference>
<keyword evidence="6 7" id="KW-0676">Redox-active center</keyword>
<comment type="function">
    <text evidence="7">Required for disulfide bond formation in some periplasmic proteins. Acts by transferring its disulfide bond to other proteins and is reduced in the process.</text>
</comment>
<accession>A0A432LU55</accession>
<dbReference type="InterPro" id="IPR033954">
    <property type="entry name" value="DiS-bond_Isoase_DsbC/G"/>
</dbReference>
<evidence type="ECO:0000313" key="11">
    <source>
        <dbReference type="Proteomes" id="UP000267077"/>
    </source>
</evidence>
<dbReference type="OrthoDB" id="12976at2"/>
<dbReference type="InterPro" id="IPR012336">
    <property type="entry name" value="Thioredoxin-like_fold"/>
</dbReference>
<dbReference type="RefSeq" id="WP_126673314.1">
    <property type="nucleotide sequence ID" value="NZ_RYZR01000005.1"/>
</dbReference>
<organism evidence="10 11">
    <name type="scientific">Dyella dinghuensis</name>
    <dbReference type="NCBI Taxonomy" id="1920169"/>
    <lineage>
        <taxon>Bacteria</taxon>
        <taxon>Pseudomonadati</taxon>
        <taxon>Pseudomonadota</taxon>
        <taxon>Gammaproteobacteria</taxon>
        <taxon>Lysobacterales</taxon>
        <taxon>Rhodanobacteraceae</taxon>
        <taxon>Dyella</taxon>
    </lineage>
</organism>
<evidence type="ECO:0000259" key="9">
    <source>
        <dbReference type="Pfam" id="PF13098"/>
    </source>
</evidence>
<evidence type="ECO:0000256" key="6">
    <source>
        <dbReference type="ARBA" id="ARBA00023284"/>
    </source>
</evidence>
<dbReference type="AlphaFoldDB" id="A0A432LU55"/>
<dbReference type="EMBL" id="RYZR01000005">
    <property type="protein sequence ID" value="RUL64033.1"/>
    <property type="molecule type" value="Genomic_DNA"/>
</dbReference>
<dbReference type="PANTHER" id="PTHR35272">
    <property type="entry name" value="THIOL:DISULFIDE INTERCHANGE PROTEIN DSBC-RELATED"/>
    <property type="match status" value="1"/>
</dbReference>
<dbReference type="InterPro" id="IPR036249">
    <property type="entry name" value="Thioredoxin-like_sf"/>
</dbReference>
<feature type="chain" id="PRO_5018810580" description="Thiol:disulfide interchange protein" evidence="7">
    <location>
        <begin position="24"/>
        <end position="262"/>
    </location>
</feature>
<dbReference type="SUPFAM" id="SSF54423">
    <property type="entry name" value="DsbC/DsbG N-terminal domain-like"/>
    <property type="match status" value="1"/>
</dbReference>
<reference evidence="10 11" key="1">
    <citation type="submission" date="2018-12" db="EMBL/GenBank/DDBJ databases">
        <title>Dyella dinghuensis sp. nov. DHOA06 and Dyella choica sp. nov. 4M-K27, isolated from forest soil.</title>
        <authorList>
            <person name="Qiu L.-H."/>
            <person name="Gao Z.-H."/>
        </authorList>
    </citation>
    <scope>NUCLEOTIDE SEQUENCE [LARGE SCALE GENOMIC DNA]</scope>
    <source>
        <strain evidence="10 11">DHOA06</strain>
    </source>
</reference>
<evidence type="ECO:0000256" key="3">
    <source>
        <dbReference type="ARBA" id="ARBA00022729"/>
    </source>
</evidence>
<dbReference type="Proteomes" id="UP000267077">
    <property type="component" value="Unassembled WGS sequence"/>
</dbReference>
<dbReference type="Pfam" id="PF10411">
    <property type="entry name" value="DsbC_N"/>
    <property type="match status" value="1"/>
</dbReference>
<protein>
    <recommendedName>
        <fullName evidence="7">Thiol:disulfide interchange protein</fullName>
    </recommendedName>
</protein>
<keyword evidence="11" id="KW-1185">Reference proteome</keyword>
<dbReference type="Gene3D" id="3.10.450.70">
    <property type="entry name" value="Disulphide bond isomerase, DsbC/G, N-terminal"/>
    <property type="match status" value="1"/>
</dbReference>
<dbReference type="Pfam" id="PF13098">
    <property type="entry name" value="Thioredoxin_2"/>
    <property type="match status" value="1"/>
</dbReference>
<keyword evidence="5" id="KW-1015">Disulfide bond</keyword>
<sequence length="262" mass="28295">MSKKFRLMLCVGLLALSSGAVDAYSTMGMSAPPNNPQNIVRMAVMRLVPSAEIQQIVPAPMPGFYQVIASGHLVYVSADGKYVINGDLIDAEKGNSLRDDAWATYSKAELAKVPMADRIVYAPPHPKYTVTVFTDVTCPYCRVLHEEIAAINKEGIAVQYLAWPRTGVTGEDGKPTDTYNEMVSVWCAADRNSAFTAAKEGHEPKPANCKNPVKDQFDLGLRLGVGEKGTPTIYAEDGTVIGGFLTPEQLLDAVKQHSDTGS</sequence>
<evidence type="ECO:0000256" key="5">
    <source>
        <dbReference type="ARBA" id="ARBA00023157"/>
    </source>
</evidence>